<gene>
    <name evidence="13" type="ORF">H9646_14155</name>
</gene>
<comment type="caution">
    <text evidence="13">The sequence shown here is derived from an EMBL/GenBank/DDBJ whole genome shotgun (WGS) entry which is preliminary data.</text>
</comment>
<evidence type="ECO:0000256" key="6">
    <source>
        <dbReference type="ARBA" id="ARBA00022989"/>
    </source>
</evidence>
<comment type="subcellular location">
    <subcellularLocation>
        <location evidence="1">Membrane</location>
        <topology evidence="1">Multi-pass membrane protein</topology>
    </subcellularLocation>
</comment>
<reference evidence="13 14" key="1">
    <citation type="submission" date="2020-08" db="EMBL/GenBank/DDBJ databases">
        <title>A Genomic Blueprint of the Chicken Gut Microbiome.</title>
        <authorList>
            <person name="Gilroy R."/>
            <person name="Ravi A."/>
            <person name="Getino M."/>
            <person name="Pursley I."/>
            <person name="Horton D.L."/>
            <person name="Alikhan N.-F."/>
            <person name="Baker D."/>
            <person name="Gharbi K."/>
            <person name="Hall N."/>
            <person name="Watson M."/>
            <person name="Adriaenssens E.M."/>
            <person name="Foster-Nyarko E."/>
            <person name="Jarju S."/>
            <person name="Secka A."/>
            <person name="Antonio M."/>
            <person name="Oren A."/>
            <person name="Chaudhuri R."/>
            <person name="La Ragione R.M."/>
            <person name="Hildebrand F."/>
            <person name="Pallen M.J."/>
        </authorList>
    </citation>
    <scope>NUCLEOTIDE SEQUENCE [LARGE SCALE GENOMIC DNA]</scope>
    <source>
        <strain evidence="13 14">Sa2CVA6</strain>
    </source>
</reference>
<evidence type="ECO:0000256" key="10">
    <source>
        <dbReference type="ARBA" id="ARBA00023186"/>
    </source>
</evidence>
<evidence type="ECO:0000256" key="9">
    <source>
        <dbReference type="ARBA" id="ARBA00023157"/>
    </source>
</evidence>
<evidence type="ECO:0000256" key="7">
    <source>
        <dbReference type="ARBA" id="ARBA00023002"/>
    </source>
</evidence>
<dbReference type="EMBL" id="JACSQK010000006">
    <property type="protein sequence ID" value="MBD7961616.1"/>
    <property type="molecule type" value="Genomic_DNA"/>
</dbReference>
<dbReference type="InterPro" id="IPR023380">
    <property type="entry name" value="DsbB-like_sf"/>
</dbReference>
<protein>
    <submittedName>
        <fullName evidence="13">Disulfide bond formation protein B</fullName>
    </submittedName>
</protein>
<evidence type="ECO:0000256" key="1">
    <source>
        <dbReference type="ARBA" id="ARBA00004141"/>
    </source>
</evidence>
<dbReference type="PANTHER" id="PTHR43469">
    <property type="entry name" value="DISULFIDE FORMATION PROTEIN-RELATED"/>
    <property type="match status" value="1"/>
</dbReference>
<keyword evidence="9" id="KW-1015">Disulfide bond</keyword>
<dbReference type="Proteomes" id="UP000634919">
    <property type="component" value="Unassembled WGS sequence"/>
</dbReference>
<dbReference type="InterPro" id="IPR003752">
    <property type="entry name" value="DiS_bond_form_DsbB/BdbC"/>
</dbReference>
<evidence type="ECO:0000256" key="3">
    <source>
        <dbReference type="ARBA" id="ARBA00022448"/>
    </source>
</evidence>
<feature type="transmembrane region" description="Helical" evidence="12">
    <location>
        <begin position="107"/>
        <end position="126"/>
    </location>
</feature>
<keyword evidence="8 12" id="KW-0472">Membrane</keyword>
<evidence type="ECO:0000256" key="11">
    <source>
        <dbReference type="ARBA" id="ARBA00023284"/>
    </source>
</evidence>
<evidence type="ECO:0000313" key="14">
    <source>
        <dbReference type="Proteomes" id="UP000634919"/>
    </source>
</evidence>
<keyword evidence="10" id="KW-0143">Chaperone</keyword>
<comment type="similarity">
    <text evidence="2">Belongs to the DsbB family. BdbC subfamily.</text>
</comment>
<evidence type="ECO:0000256" key="5">
    <source>
        <dbReference type="ARBA" id="ARBA00022982"/>
    </source>
</evidence>
<keyword evidence="4 12" id="KW-0812">Transmembrane</keyword>
<evidence type="ECO:0000313" key="13">
    <source>
        <dbReference type="EMBL" id="MBD7961616.1"/>
    </source>
</evidence>
<dbReference type="Gene3D" id="1.20.1550.10">
    <property type="entry name" value="DsbB-like"/>
    <property type="match status" value="1"/>
</dbReference>
<proteinExistence type="inferred from homology"/>
<dbReference type="PANTHER" id="PTHR43469:SF1">
    <property type="entry name" value="SPBETA PROPHAGE-DERIVED DISULFIDE BOND FORMATION PROTEIN B"/>
    <property type="match status" value="1"/>
</dbReference>
<sequence length="131" mass="14386">MLAWLLATVATLGAMFLGEVMGMTPCVLCWYQRIFMFPIAIVLGIAAYLNDRQGAIYALWLALGGLCLAAYHTLLVAGWIPRTWTPCGSGVSCANQRLDLFNGAVQIPWLSLAAFTVLVLLLFTYLRKTAR</sequence>
<keyword evidence="14" id="KW-1185">Reference proteome</keyword>
<keyword evidence="7" id="KW-0560">Oxidoreductase</keyword>
<dbReference type="InterPro" id="IPR012187">
    <property type="entry name" value="Disulphide_bond_form_BdbC"/>
</dbReference>
<evidence type="ECO:0000256" key="2">
    <source>
        <dbReference type="ARBA" id="ARBA00007602"/>
    </source>
</evidence>
<feature type="transmembrane region" description="Helical" evidence="12">
    <location>
        <begin position="56"/>
        <end position="80"/>
    </location>
</feature>
<name>A0ABR8SDP8_9BURK</name>
<evidence type="ECO:0000256" key="12">
    <source>
        <dbReference type="SAM" id="Phobius"/>
    </source>
</evidence>
<keyword evidence="6 12" id="KW-1133">Transmembrane helix</keyword>
<keyword evidence="11" id="KW-0676">Redox-active center</keyword>
<evidence type="ECO:0000256" key="4">
    <source>
        <dbReference type="ARBA" id="ARBA00022692"/>
    </source>
</evidence>
<dbReference type="Pfam" id="PF02600">
    <property type="entry name" value="DsbB"/>
    <property type="match status" value="1"/>
</dbReference>
<keyword evidence="5" id="KW-0249">Electron transport</keyword>
<dbReference type="SUPFAM" id="SSF158442">
    <property type="entry name" value="DsbB-like"/>
    <property type="match status" value="1"/>
</dbReference>
<feature type="transmembrane region" description="Helical" evidence="12">
    <location>
        <begin position="32"/>
        <end position="49"/>
    </location>
</feature>
<keyword evidence="3" id="KW-0813">Transport</keyword>
<evidence type="ECO:0000256" key="8">
    <source>
        <dbReference type="ARBA" id="ARBA00023136"/>
    </source>
</evidence>
<accession>A0ABR8SDP8</accession>
<dbReference type="PIRSF" id="PIRSF036659">
    <property type="entry name" value="BdbC"/>
    <property type="match status" value="1"/>
</dbReference>
<organism evidence="13 14">
    <name type="scientific">Comamonas avium</name>
    <dbReference type="NCBI Taxonomy" id="2762231"/>
    <lineage>
        <taxon>Bacteria</taxon>
        <taxon>Pseudomonadati</taxon>
        <taxon>Pseudomonadota</taxon>
        <taxon>Betaproteobacteria</taxon>
        <taxon>Burkholderiales</taxon>
        <taxon>Comamonadaceae</taxon>
        <taxon>Comamonas</taxon>
    </lineage>
</organism>